<proteinExistence type="predicted"/>
<reference evidence="1 2" key="1">
    <citation type="submission" date="2023-05" db="EMBL/GenBank/DDBJ databases">
        <title>Genomic insight into Chryseobacterium sp. wdc7 isolated forest soil (Gotjawal).</title>
        <authorList>
            <person name="Park S.-J."/>
        </authorList>
    </citation>
    <scope>NUCLEOTIDE SEQUENCE [LARGE SCALE GENOMIC DNA]</scope>
    <source>
        <strain evidence="2">wdc7</strain>
    </source>
</reference>
<dbReference type="Proteomes" id="UP001241656">
    <property type="component" value="Chromosome"/>
</dbReference>
<sequence>MKAGCVIRDQEKPHLVAPAVVDCMFTGKTCCDLLTFFTLTLLFLNTVACNGGKSAETVNGTEKSETGKRDSVEKKTVHTIDIDTADFNKRIIALSNSDTSGRWPVKAPYPLPGALLPYHRIVAFYGNLYSARMGILGELPRKEMLAKLESEIAKWKAIDATVQTIPALHYIAVTAQGAPGKNNMHRLRMPFNQIDTIISWAKPINALVFLDIQVGHSSVKAEVTELEQYLSKPNVHLGIDPEFSMKNGERPGSKIGYFNAADINDAIDILVKIVRKNKLPPKILVVHRFTQAMVKNYKEIKTVPEVQIVMNMDGFGSKSLKKDSYVSYIYREPVQFTGFKLFYKNDAKLYTPEELMKFTPIPIYIQYQ</sequence>
<protein>
    <recommendedName>
        <fullName evidence="3">Lipoprotein</fullName>
    </recommendedName>
</protein>
<evidence type="ECO:0000313" key="2">
    <source>
        <dbReference type="Proteomes" id="UP001241656"/>
    </source>
</evidence>
<name>A0ABY8RED5_9FLAO</name>
<organism evidence="1 2">
    <name type="scientific">Chryseobacterium gotjawalense</name>
    <dbReference type="NCBI Taxonomy" id="3042315"/>
    <lineage>
        <taxon>Bacteria</taxon>
        <taxon>Pseudomonadati</taxon>
        <taxon>Bacteroidota</taxon>
        <taxon>Flavobacteriia</taxon>
        <taxon>Flavobacteriales</taxon>
        <taxon>Weeksellaceae</taxon>
        <taxon>Chryseobacterium group</taxon>
        <taxon>Chryseobacterium</taxon>
    </lineage>
</organism>
<gene>
    <name evidence="1" type="ORF">QGN23_02890</name>
</gene>
<keyword evidence="2" id="KW-1185">Reference proteome</keyword>
<evidence type="ECO:0008006" key="3">
    <source>
        <dbReference type="Google" id="ProtNLM"/>
    </source>
</evidence>
<dbReference type="EMBL" id="CP124855">
    <property type="protein sequence ID" value="WHF52231.1"/>
    <property type="molecule type" value="Genomic_DNA"/>
</dbReference>
<accession>A0ABY8RED5</accession>
<evidence type="ECO:0000313" key="1">
    <source>
        <dbReference type="EMBL" id="WHF52231.1"/>
    </source>
</evidence>
<dbReference type="RefSeq" id="WP_282905533.1">
    <property type="nucleotide sequence ID" value="NZ_CP124855.1"/>
</dbReference>